<evidence type="ECO:0000256" key="8">
    <source>
        <dbReference type="PROSITE-ProRule" id="PRU00169"/>
    </source>
</evidence>
<evidence type="ECO:0000256" key="3">
    <source>
        <dbReference type="ARBA" id="ARBA00022553"/>
    </source>
</evidence>
<keyword evidence="6 9" id="KW-0238">DNA-binding</keyword>
<dbReference type="GO" id="GO:0000156">
    <property type="term" value="F:phosphorelay response regulator activity"/>
    <property type="evidence" value="ECO:0007669"/>
    <property type="project" value="TreeGrafter"/>
</dbReference>
<dbReference type="InterPro" id="IPR001789">
    <property type="entry name" value="Sig_transdc_resp-reg_receiver"/>
</dbReference>
<dbReference type="GO" id="GO:0042802">
    <property type="term" value="F:identical protein binding"/>
    <property type="evidence" value="ECO:0007669"/>
    <property type="project" value="UniProtKB-ARBA"/>
</dbReference>
<evidence type="ECO:0000259" key="11">
    <source>
        <dbReference type="PROSITE" id="PS51755"/>
    </source>
</evidence>
<dbReference type="PANTHER" id="PTHR48111:SF50">
    <property type="entry name" value="KDP OPERON TRANSCRIPTIONAL REGULATORY PROTEIN KDPE"/>
    <property type="match status" value="1"/>
</dbReference>
<protein>
    <submittedName>
        <fullName evidence="12">Two-component system KDP operon response regulator KdpE</fullName>
    </submittedName>
</protein>
<feature type="DNA-binding region" description="OmpR/PhoB-type" evidence="9">
    <location>
        <begin position="129"/>
        <end position="227"/>
    </location>
</feature>
<accession>A0A2T5HKE6</accession>
<dbReference type="SMART" id="SM00448">
    <property type="entry name" value="REC"/>
    <property type="match status" value="1"/>
</dbReference>
<dbReference type="GO" id="GO:0000987">
    <property type="term" value="F:cis-regulatory region sequence-specific DNA binding"/>
    <property type="evidence" value="ECO:0007669"/>
    <property type="project" value="UniProtKB-ARBA"/>
</dbReference>
<evidence type="ECO:0000259" key="10">
    <source>
        <dbReference type="PROSITE" id="PS50110"/>
    </source>
</evidence>
<feature type="domain" description="Response regulatory" evidence="10">
    <location>
        <begin position="5"/>
        <end position="118"/>
    </location>
</feature>
<evidence type="ECO:0000313" key="12">
    <source>
        <dbReference type="EMBL" id="PTQ72057.1"/>
    </source>
</evidence>
<dbReference type="Gene3D" id="3.40.50.2300">
    <property type="match status" value="1"/>
</dbReference>
<feature type="domain" description="OmpR/PhoB-type" evidence="11">
    <location>
        <begin position="129"/>
        <end position="227"/>
    </location>
</feature>
<dbReference type="InterPro" id="IPR039420">
    <property type="entry name" value="WalR-like"/>
</dbReference>
<dbReference type="PANTHER" id="PTHR48111">
    <property type="entry name" value="REGULATOR OF RPOS"/>
    <property type="match status" value="1"/>
</dbReference>
<gene>
    <name evidence="12" type="ORF">C8R26_12926</name>
</gene>
<dbReference type="Proteomes" id="UP000244128">
    <property type="component" value="Unassembled WGS sequence"/>
</dbReference>
<dbReference type="GO" id="GO:0005829">
    <property type="term" value="C:cytosol"/>
    <property type="evidence" value="ECO:0007669"/>
    <property type="project" value="TreeGrafter"/>
</dbReference>
<sequence>MKAPRILIIEDENQIRRFVRIALEAENFDVIEADSGTRGLIEASTRQPDLVIVDLGLPDLEGKEVIRQIRGWSEMPIVVLSARDREEEKVAALDIGADDYLTKPFGMPELIARIRAHLRRRQSNENQGDPIVHFGDVIVDLAAHTVTRSGVDVHLTPIEYRLLLSLINVRGRVVTHNQLMLAVWGPNYSERSHYLRVYMGHLRQKLEHNPAQPEFLLTELGVGYRLV</sequence>
<evidence type="ECO:0000256" key="5">
    <source>
        <dbReference type="ARBA" id="ARBA00023015"/>
    </source>
</evidence>
<keyword evidence="4" id="KW-0902">Two-component regulatory system</keyword>
<dbReference type="GO" id="GO:0032993">
    <property type="term" value="C:protein-DNA complex"/>
    <property type="evidence" value="ECO:0007669"/>
    <property type="project" value="TreeGrafter"/>
</dbReference>
<dbReference type="InterPro" id="IPR036388">
    <property type="entry name" value="WH-like_DNA-bd_sf"/>
</dbReference>
<keyword evidence="5" id="KW-0805">Transcription regulation</keyword>
<dbReference type="CDD" id="cd00383">
    <property type="entry name" value="trans_reg_C"/>
    <property type="match status" value="1"/>
</dbReference>
<keyword evidence="3 8" id="KW-0597">Phosphoprotein</keyword>
<evidence type="ECO:0000313" key="13">
    <source>
        <dbReference type="Proteomes" id="UP000244128"/>
    </source>
</evidence>
<dbReference type="PROSITE" id="PS50110">
    <property type="entry name" value="RESPONSE_REGULATORY"/>
    <property type="match status" value="1"/>
</dbReference>
<feature type="modified residue" description="4-aspartylphosphate" evidence="8">
    <location>
        <position position="54"/>
    </location>
</feature>
<proteinExistence type="predicted"/>
<evidence type="ECO:0000256" key="2">
    <source>
        <dbReference type="ARBA" id="ARBA00022490"/>
    </source>
</evidence>
<reference evidence="12 13" key="1">
    <citation type="submission" date="2018-04" db="EMBL/GenBank/DDBJ databases">
        <title>Active sludge and wastewater microbial communities from Klosterneuburg, Austria.</title>
        <authorList>
            <person name="Wagner M."/>
        </authorList>
    </citation>
    <scope>NUCLEOTIDE SEQUENCE [LARGE SCALE GENOMIC DNA]</scope>
    <source>
        <strain evidence="12 13">Nm49</strain>
    </source>
</reference>
<dbReference type="Pfam" id="PF00486">
    <property type="entry name" value="Trans_reg_C"/>
    <property type="match status" value="1"/>
</dbReference>
<comment type="caution">
    <text evidence="12">The sequence shown here is derived from an EMBL/GenBank/DDBJ whole genome shotgun (WGS) entry which is preliminary data.</text>
</comment>
<dbReference type="EMBL" id="QAOI01000029">
    <property type="protein sequence ID" value="PTQ72057.1"/>
    <property type="molecule type" value="Genomic_DNA"/>
</dbReference>
<organism evidence="12 13">
    <name type="scientific">Nitrosomonas oligotropha</name>
    <dbReference type="NCBI Taxonomy" id="42354"/>
    <lineage>
        <taxon>Bacteria</taxon>
        <taxon>Pseudomonadati</taxon>
        <taxon>Pseudomonadota</taxon>
        <taxon>Betaproteobacteria</taxon>
        <taxon>Nitrosomonadales</taxon>
        <taxon>Nitrosomonadaceae</taxon>
        <taxon>Nitrosomonas</taxon>
    </lineage>
</organism>
<dbReference type="AlphaFoldDB" id="A0A2T5HKE6"/>
<dbReference type="SMART" id="SM00862">
    <property type="entry name" value="Trans_reg_C"/>
    <property type="match status" value="1"/>
</dbReference>
<evidence type="ECO:0000256" key="1">
    <source>
        <dbReference type="ARBA" id="ARBA00004496"/>
    </source>
</evidence>
<dbReference type="CDD" id="cd17620">
    <property type="entry name" value="REC_OmpR_KdpE-like"/>
    <property type="match status" value="1"/>
</dbReference>
<dbReference type="Pfam" id="PF00072">
    <property type="entry name" value="Response_reg"/>
    <property type="match status" value="1"/>
</dbReference>
<dbReference type="PROSITE" id="PS51755">
    <property type="entry name" value="OMPR_PHOB"/>
    <property type="match status" value="1"/>
</dbReference>
<dbReference type="GO" id="GO:0045893">
    <property type="term" value="P:positive regulation of DNA-templated transcription"/>
    <property type="evidence" value="ECO:0007669"/>
    <property type="project" value="UniProtKB-ARBA"/>
</dbReference>
<dbReference type="FunFam" id="1.10.10.10:FF:000210">
    <property type="entry name" value="Winged-helix transcriptional response regulator KdpE"/>
    <property type="match status" value="1"/>
</dbReference>
<dbReference type="Gene3D" id="6.10.250.690">
    <property type="match status" value="1"/>
</dbReference>
<dbReference type="InterPro" id="IPR011006">
    <property type="entry name" value="CheY-like_superfamily"/>
</dbReference>
<keyword evidence="2" id="KW-0963">Cytoplasm</keyword>
<dbReference type="SUPFAM" id="SSF52172">
    <property type="entry name" value="CheY-like"/>
    <property type="match status" value="1"/>
</dbReference>
<evidence type="ECO:0000256" key="9">
    <source>
        <dbReference type="PROSITE-ProRule" id="PRU01091"/>
    </source>
</evidence>
<dbReference type="InterPro" id="IPR001867">
    <property type="entry name" value="OmpR/PhoB-type_DNA-bd"/>
</dbReference>
<evidence type="ECO:0000256" key="7">
    <source>
        <dbReference type="ARBA" id="ARBA00023163"/>
    </source>
</evidence>
<name>A0A2T5HKE6_9PROT</name>
<evidence type="ECO:0000256" key="6">
    <source>
        <dbReference type="ARBA" id="ARBA00023125"/>
    </source>
</evidence>
<dbReference type="FunFam" id="3.40.50.2300:FF:000021">
    <property type="entry name" value="Two-component system response regulator KdpE"/>
    <property type="match status" value="1"/>
</dbReference>
<evidence type="ECO:0000256" key="4">
    <source>
        <dbReference type="ARBA" id="ARBA00023012"/>
    </source>
</evidence>
<comment type="subcellular location">
    <subcellularLocation>
        <location evidence="1">Cytoplasm</location>
    </subcellularLocation>
</comment>
<keyword evidence="7" id="KW-0804">Transcription</keyword>
<dbReference type="RefSeq" id="WP_107804189.1">
    <property type="nucleotide sequence ID" value="NZ_QAOI01000029.1"/>
</dbReference>
<dbReference type="Gene3D" id="1.10.10.10">
    <property type="entry name" value="Winged helix-like DNA-binding domain superfamily/Winged helix DNA-binding domain"/>
    <property type="match status" value="1"/>
</dbReference>